<dbReference type="GO" id="GO:0030677">
    <property type="term" value="C:ribonuclease P complex"/>
    <property type="evidence" value="ECO:0007669"/>
    <property type="project" value="TreeGrafter"/>
</dbReference>
<keyword evidence="3 7" id="KW-0540">Nuclease</keyword>
<evidence type="ECO:0000256" key="3">
    <source>
        <dbReference type="ARBA" id="ARBA00022722"/>
    </source>
</evidence>
<dbReference type="PROSITE" id="PS00648">
    <property type="entry name" value="RIBONUCLEASE_P"/>
    <property type="match status" value="1"/>
</dbReference>
<name>A0A1F5SGI9_9BACT</name>
<dbReference type="Pfam" id="PF00825">
    <property type="entry name" value="Ribonuclease_P"/>
    <property type="match status" value="1"/>
</dbReference>
<dbReference type="GO" id="GO:0004526">
    <property type="term" value="F:ribonuclease P activity"/>
    <property type="evidence" value="ECO:0007669"/>
    <property type="project" value="UniProtKB-UniRule"/>
</dbReference>
<accession>A0A1F5SGI9</accession>
<evidence type="ECO:0000313" key="10">
    <source>
        <dbReference type="Proteomes" id="UP000178367"/>
    </source>
</evidence>
<dbReference type="GO" id="GO:0001682">
    <property type="term" value="P:tRNA 5'-leader removal"/>
    <property type="evidence" value="ECO:0007669"/>
    <property type="project" value="UniProtKB-UniRule"/>
</dbReference>
<comment type="catalytic activity">
    <reaction evidence="7">
        <text>Endonucleolytic cleavage of RNA, removing 5'-extranucleotides from tRNA precursor.</text>
        <dbReference type="EC" id="3.1.26.5"/>
    </reaction>
</comment>
<dbReference type="EC" id="3.1.26.5" evidence="7 8"/>
<keyword evidence="5 7" id="KW-0378">Hydrolase</keyword>
<comment type="subunit">
    <text evidence="7">Consists of a catalytic RNA component (M1 or rnpB) and a protein subunit.</text>
</comment>
<dbReference type="InterPro" id="IPR020568">
    <property type="entry name" value="Ribosomal_Su5_D2-typ_SF"/>
</dbReference>
<dbReference type="InterPro" id="IPR000100">
    <property type="entry name" value="RNase_P"/>
</dbReference>
<evidence type="ECO:0000256" key="7">
    <source>
        <dbReference type="HAMAP-Rule" id="MF_00227"/>
    </source>
</evidence>
<gene>
    <name evidence="7" type="primary">rnpA</name>
    <name evidence="9" type="ORF">A2227_00820</name>
</gene>
<dbReference type="EMBL" id="MFGB01000020">
    <property type="protein sequence ID" value="OGF25732.1"/>
    <property type="molecule type" value="Genomic_DNA"/>
</dbReference>
<organism evidence="9 10">
    <name type="scientific">Candidatus Falkowbacteria bacterium RIFOXYA2_FULL_47_19</name>
    <dbReference type="NCBI Taxonomy" id="1797994"/>
    <lineage>
        <taxon>Bacteria</taxon>
        <taxon>Candidatus Falkowiibacteriota</taxon>
    </lineage>
</organism>
<evidence type="ECO:0000256" key="1">
    <source>
        <dbReference type="ARBA" id="ARBA00002663"/>
    </source>
</evidence>
<dbReference type="Gene3D" id="3.30.230.10">
    <property type="match status" value="1"/>
</dbReference>
<evidence type="ECO:0000313" key="9">
    <source>
        <dbReference type="EMBL" id="OGF25732.1"/>
    </source>
</evidence>
<dbReference type="PANTHER" id="PTHR33992">
    <property type="entry name" value="RIBONUCLEASE P PROTEIN COMPONENT"/>
    <property type="match status" value="1"/>
</dbReference>
<dbReference type="InterPro" id="IPR020539">
    <property type="entry name" value="RNase_P_CS"/>
</dbReference>
<proteinExistence type="inferred from homology"/>
<keyword evidence="4 7" id="KW-0255">Endonuclease</keyword>
<protein>
    <recommendedName>
        <fullName evidence="7 8">Ribonuclease P protein component</fullName>
        <shortName evidence="7">RNase P protein</shortName>
        <shortName evidence="7">RNaseP protein</shortName>
        <ecNumber evidence="7 8">3.1.26.5</ecNumber>
    </recommendedName>
    <alternativeName>
        <fullName evidence="7">Protein C5</fullName>
    </alternativeName>
</protein>
<dbReference type="NCBIfam" id="TIGR00188">
    <property type="entry name" value="rnpA"/>
    <property type="match status" value="1"/>
</dbReference>
<dbReference type="GO" id="GO:0042781">
    <property type="term" value="F:3'-tRNA processing endoribonuclease activity"/>
    <property type="evidence" value="ECO:0007669"/>
    <property type="project" value="TreeGrafter"/>
</dbReference>
<dbReference type="AlphaFoldDB" id="A0A1F5SGI9"/>
<comment type="function">
    <text evidence="1 7">RNaseP catalyzes the removal of the 5'-leader sequence from pre-tRNA to produce the mature 5'-terminus. It can also cleave other RNA substrates such as 4.5S RNA. The protein component plays an auxiliary but essential role in vivo by binding to the 5'-leader sequence and broadening the substrate specificity of the ribozyme.</text>
</comment>
<comment type="similarity">
    <text evidence="7">Belongs to the RnpA family.</text>
</comment>
<sequence length="116" mass="13662">MLKKINRLTKKKEFENVHKKGRPSFDKIMGVKTVGNELKLNRFGIIVSIKISKQAVIRNKVKRRLREAVRLEIDDLKPGNDIIIITLPLIKSCELKDISDSLKKHFYRLYLYKTKR</sequence>
<keyword evidence="2 7" id="KW-0819">tRNA processing</keyword>
<dbReference type="InterPro" id="IPR014721">
    <property type="entry name" value="Ribsml_uS5_D2-typ_fold_subgr"/>
</dbReference>
<dbReference type="STRING" id="1797994.A2227_00820"/>
<evidence type="ECO:0000256" key="4">
    <source>
        <dbReference type="ARBA" id="ARBA00022759"/>
    </source>
</evidence>
<comment type="caution">
    <text evidence="9">The sequence shown here is derived from an EMBL/GenBank/DDBJ whole genome shotgun (WGS) entry which is preliminary data.</text>
</comment>
<evidence type="ECO:0000256" key="6">
    <source>
        <dbReference type="ARBA" id="ARBA00022884"/>
    </source>
</evidence>
<dbReference type="PANTHER" id="PTHR33992:SF1">
    <property type="entry name" value="RIBONUCLEASE P PROTEIN COMPONENT"/>
    <property type="match status" value="1"/>
</dbReference>
<dbReference type="HAMAP" id="MF_00227">
    <property type="entry name" value="RNase_P"/>
    <property type="match status" value="1"/>
</dbReference>
<evidence type="ECO:0000256" key="2">
    <source>
        <dbReference type="ARBA" id="ARBA00022694"/>
    </source>
</evidence>
<reference evidence="9 10" key="1">
    <citation type="journal article" date="2016" name="Nat. Commun.">
        <title>Thousands of microbial genomes shed light on interconnected biogeochemical processes in an aquifer system.</title>
        <authorList>
            <person name="Anantharaman K."/>
            <person name="Brown C.T."/>
            <person name="Hug L.A."/>
            <person name="Sharon I."/>
            <person name="Castelle C.J."/>
            <person name="Probst A.J."/>
            <person name="Thomas B.C."/>
            <person name="Singh A."/>
            <person name="Wilkins M.J."/>
            <person name="Karaoz U."/>
            <person name="Brodie E.L."/>
            <person name="Williams K.H."/>
            <person name="Hubbard S.S."/>
            <person name="Banfield J.F."/>
        </authorList>
    </citation>
    <scope>NUCLEOTIDE SEQUENCE [LARGE SCALE GENOMIC DNA]</scope>
</reference>
<evidence type="ECO:0000256" key="8">
    <source>
        <dbReference type="NCBIfam" id="TIGR00188"/>
    </source>
</evidence>
<dbReference type="Proteomes" id="UP000178367">
    <property type="component" value="Unassembled WGS sequence"/>
</dbReference>
<keyword evidence="6 7" id="KW-0694">RNA-binding</keyword>
<dbReference type="SUPFAM" id="SSF54211">
    <property type="entry name" value="Ribosomal protein S5 domain 2-like"/>
    <property type="match status" value="1"/>
</dbReference>
<dbReference type="GO" id="GO:0000049">
    <property type="term" value="F:tRNA binding"/>
    <property type="evidence" value="ECO:0007669"/>
    <property type="project" value="UniProtKB-UniRule"/>
</dbReference>
<evidence type="ECO:0000256" key="5">
    <source>
        <dbReference type="ARBA" id="ARBA00022801"/>
    </source>
</evidence>